<dbReference type="Pfam" id="PF03807">
    <property type="entry name" value="F420_oxidored"/>
    <property type="match status" value="1"/>
</dbReference>
<dbReference type="PANTHER" id="PTHR14239">
    <property type="entry name" value="DUDULIN-RELATED"/>
    <property type="match status" value="1"/>
</dbReference>
<dbReference type="EMBL" id="VBUT01000011">
    <property type="protein sequence ID" value="TLF73945.1"/>
    <property type="molecule type" value="Genomic_DNA"/>
</dbReference>
<sequence length="205" mass="20967">MRVAILGTGILAESLATAWARAGHEVVIGGRDLDKARALAARVGRGTTAAHPHKAVAGRAAVLLAVTWHAVDDMLRAAGAEALRGATLIDPTNAVEHGVGVLLTKPGESQAEHIAAMVPDAQVVKAFHLFPAQQWRSPADDPVTVAMCGDDPAALEVAGELVRATGARPAVLGPLARARQLEEVAGFTIGLAFAGVDPNSAIPVA</sequence>
<dbReference type="InterPro" id="IPR036291">
    <property type="entry name" value="NAD(P)-bd_dom_sf"/>
</dbReference>
<name>A0A5R8NE08_9NOCA</name>
<protein>
    <submittedName>
        <fullName evidence="3">NADP oxidoreductase</fullName>
    </submittedName>
</protein>
<keyword evidence="1" id="KW-0560">Oxidoreductase</keyword>
<evidence type="ECO:0000256" key="1">
    <source>
        <dbReference type="ARBA" id="ARBA00023002"/>
    </source>
</evidence>
<accession>A0A5R8NE08</accession>
<feature type="domain" description="Pyrroline-5-carboxylate reductase catalytic N-terminal" evidence="2">
    <location>
        <begin position="2"/>
        <end position="93"/>
    </location>
</feature>
<comment type="caution">
    <text evidence="3">The sequence shown here is derived from an EMBL/GenBank/DDBJ whole genome shotgun (WGS) entry which is preliminary data.</text>
</comment>
<dbReference type="InterPro" id="IPR051267">
    <property type="entry name" value="STEAP_metalloreductase"/>
</dbReference>
<gene>
    <name evidence="3" type="ORF">FEK34_24745</name>
</gene>
<dbReference type="InterPro" id="IPR028939">
    <property type="entry name" value="P5C_Rdtase_cat_N"/>
</dbReference>
<dbReference type="RefSeq" id="WP_138451530.1">
    <property type="nucleotide sequence ID" value="NZ_VBUT01000011.1"/>
</dbReference>
<organism evidence="3 4">
    <name type="scientific">Nocardia cyriacigeorgica</name>
    <dbReference type="NCBI Taxonomy" id="135487"/>
    <lineage>
        <taxon>Bacteria</taxon>
        <taxon>Bacillati</taxon>
        <taxon>Actinomycetota</taxon>
        <taxon>Actinomycetes</taxon>
        <taxon>Mycobacteriales</taxon>
        <taxon>Nocardiaceae</taxon>
        <taxon>Nocardia</taxon>
    </lineage>
</organism>
<dbReference type="GO" id="GO:0016491">
    <property type="term" value="F:oxidoreductase activity"/>
    <property type="evidence" value="ECO:0007669"/>
    <property type="project" value="UniProtKB-KW"/>
</dbReference>
<dbReference type="AlphaFoldDB" id="A0A5R8NE08"/>
<evidence type="ECO:0000259" key="2">
    <source>
        <dbReference type="Pfam" id="PF03807"/>
    </source>
</evidence>
<dbReference type="Proteomes" id="UP000306378">
    <property type="component" value="Unassembled WGS sequence"/>
</dbReference>
<evidence type="ECO:0000313" key="3">
    <source>
        <dbReference type="EMBL" id="TLF73945.1"/>
    </source>
</evidence>
<proteinExistence type="predicted"/>
<dbReference type="SUPFAM" id="SSF51735">
    <property type="entry name" value="NAD(P)-binding Rossmann-fold domains"/>
    <property type="match status" value="1"/>
</dbReference>
<reference evidence="3 4" key="1">
    <citation type="submission" date="2019-05" db="EMBL/GenBank/DDBJ databases">
        <title>Genomes sequences of two Nocardia cyriacigeorgica environmental isolates, type strains Nocardia asteroides ATCC 19247 and Nocardia cyriacigeorgica DSM 44484.</title>
        <authorList>
            <person name="Vautrin F."/>
            <person name="Bergeron E."/>
            <person name="Dubost A."/>
            <person name="Abrouk D."/>
            <person name="Rodriguez Nava V."/>
            <person name="Pujic P."/>
        </authorList>
    </citation>
    <scope>NUCLEOTIDE SEQUENCE [LARGE SCALE GENOMIC DNA]</scope>
    <source>
        <strain evidence="3 4">EML 446</strain>
    </source>
</reference>
<dbReference type="Gene3D" id="3.40.50.720">
    <property type="entry name" value="NAD(P)-binding Rossmann-like Domain"/>
    <property type="match status" value="1"/>
</dbReference>
<evidence type="ECO:0000313" key="4">
    <source>
        <dbReference type="Proteomes" id="UP000306378"/>
    </source>
</evidence>